<dbReference type="AlphaFoldDB" id="A0A081LDC4"/>
<accession>A0A081LDC4</accession>
<dbReference type="OrthoDB" id="2942008at2"/>
<dbReference type="EMBL" id="JOTP01000005">
    <property type="protein sequence ID" value="KEP27250.1"/>
    <property type="molecule type" value="Genomic_DNA"/>
</dbReference>
<organism evidence="1 2">
    <name type="scientific">Bacillus zhangzhouensis</name>
    <dbReference type="NCBI Taxonomy" id="1178540"/>
    <lineage>
        <taxon>Bacteria</taxon>
        <taxon>Bacillati</taxon>
        <taxon>Bacillota</taxon>
        <taxon>Bacilli</taxon>
        <taxon>Bacillales</taxon>
        <taxon>Bacillaceae</taxon>
        <taxon>Bacillus</taxon>
    </lineage>
</organism>
<name>A0A081LDC4_9BACI</name>
<protein>
    <submittedName>
        <fullName evidence="1">Uncharacterized protein</fullName>
    </submittedName>
</protein>
<dbReference type="Proteomes" id="UP000028091">
    <property type="component" value="Unassembled WGS sequence"/>
</dbReference>
<dbReference type="eggNOG" id="ENOG5033C23">
    <property type="taxonomic scope" value="Bacteria"/>
</dbReference>
<evidence type="ECO:0000313" key="2">
    <source>
        <dbReference type="Proteomes" id="UP000028091"/>
    </source>
</evidence>
<comment type="caution">
    <text evidence="1">The sequence shown here is derived from an EMBL/GenBank/DDBJ whole genome shotgun (WGS) entry which is preliminary data.</text>
</comment>
<gene>
    <name evidence="1" type="ORF">BA70_16375</name>
</gene>
<dbReference type="RefSeq" id="WP_034319941.1">
    <property type="nucleotide sequence ID" value="NZ_JOTP01000005.1"/>
</dbReference>
<proteinExistence type="predicted"/>
<reference evidence="1 2" key="1">
    <citation type="submission" date="2012-09" db="EMBL/GenBank/DDBJ databases">
        <title>Genome Sequence of Bacillus sp. DW5-4.</title>
        <authorList>
            <person name="Lai Q."/>
            <person name="Liu Y."/>
            <person name="Shao Z."/>
        </authorList>
    </citation>
    <scope>NUCLEOTIDE SEQUENCE [LARGE SCALE GENOMIC DNA]</scope>
    <source>
        <strain evidence="1 2">DW5-4</strain>
    </source>
</reference>
<evidence type="ECO:0000313" key="1">
    <source>
        <dbReference type="EMBL" id="KEP27250.1"/>
    </source>
</evidence>
<sequence>MYNPYDFYITPEEFAQAEANGICKDTLIGRIRRLGWSKQRALTEPVKFQDRERGRVEWSKWGKIAEKNGVSRSIFTGRLRLGWDSEKAANTPKIDPHEHAKRLNEFSPRTKRRKFSEDLVKLAESNGVSYKNLQYRVTVKGWDPYTAATTPVMSLREVQKKGREAFKKKYGSNPNAIFFPKRKVVQT</sequence>
<keyword evidence="2" id="KW-1185">Reference proteome</keyword>